<feature type="transmembrane region" description="Helical" evidence="1">
    <location>
        <begin position="132"/>
        <end position="151"/>
    </location>
</feature>
<sequence>MINSVKYIYFVFQSTFIMTKDKVLDDLKEIRSIMDKSTRFISLSGMSGVMAGIYALIGSIVGYFVIEDARERGYTDTLDSLLSTPWERNPSLQILVIAGIVLFMAVVTAFFLTKIKAAKYKQKIWNKQSIRLVVNFLAPLTIGGLFTLALLQYGLLFLVAPAMLVFYGIACMNAAKYTLGTVKYLGLSCAILGLINTQFIGYGLYFWAAGFGLCHIIYGAVMYYKYDR</sequence>
<reference evidence="2 3" key="1">
    <citation type="journal article" date="2014" name="Genome Announc.">
        <title>Draft Genome Sequences of Marine Flavobacterium Nonlabens Strains NR17, NR24, NR27, NR32, NR33, and Ara13.</title>
        <authorList>
            <person name="Nakanishi M."/>
            <person name="Meirelles P."/>
            <person name="Suzuki R."/>
            <person name="Takatani N."/>
            <person name="Mino S."/>
            <person name="Suda W."/>
            <person name="Oshima K."/>
            <person name="Hattori M."/>
            <person name="Ohkuma M."/>
            <person name="Hosokawa M."/>
            <person name="Miyashita K."/>
            <person name="Thompson F.L."/>
            <person name="Niwa A."/>
            <person name="Sawabe T."/>
            <person name="Sawabe T."/>
        </authorList>
    </citation>
    <scope>NUCLEOTIDE SEQUENCE [LARGE SCALE GENOMIC DNA]</scope>
    <source>
        <strain evidence="3">JCM19296</strain>
    </source>
</reference>
<feature type="transmembrane region" description="Helical" evidence="1">
    <location>
        <begin position="40"/>
        <end position="66"/>
    </location>
</feature>
<evidence type="ECO:0000256" key="1">
    <source>
        <dbReference type="SAM" id="Phobius"/>
    </source>
</evidence>
<keyword evidence="1" id="KW-1133">Transmembrane helix</keyword>
<protein>
    <submittedName>
        <fullName evidence="2">Uncharacterized protein</fullName>
    </submittedName>
</protein>
<gene>
    <name evidence="2" type="ORF">JCM19296_986</name>
</gene>
<organism evidence="2 3">
    <name type="scientific">Nonlabens ulvanivorans</name>
    <name type="common">Persicivirga ulvanivorans</name>
    <dbReference type="NCBI Taxonomy" id="906888"/>
    <lineage>
        <taxon>Bacteria</taxon>
        <taxon>Pseudomonadati</taxon>
        <taxon>Bacteroidota</taxon>
        <taxon>Flavobacteriia</taxon>
        <taxon>Flavobacteriales</taxon>
        <taxon>Flavobacteriaceae</taxon>
        <taxon>Nonlabens</taxon>
    </lineage>
</organism>
<feature type="transmembrane region" description="Helical" evidence="1">
    <location>
        <begin position="92"/>
        <end position="112"/>
    </location>
</feature>
<dbReference type="RefSeq" id="WP_081908479.1">
    <property type="nucleotide sequence ID" value="NZ_CP136694.1"/>
</dbReference>
<feature type="transmembrane region" description="Helical" evidence="1">
    <location>
        <begin position="182"/>
        <end position="199"/>
    </location>
</feature>
<dbReference type="EMBL" id="BBLG01000002">
    <property type="protein sequence ID" value="GAK75394.1"/>
    <property type="molecule type" value="Genomic_DNA"/>
</dbReference>
<comment type="caution">
    <text evidence="2">The sequence shown here is derived from an EMBL/GenBank/DDBJ whole genome shotgun (WGS) entry which is preliminary data.</text>
</comment>
<evidence type="ECO:0000313" key="3">
    <source>
        <dbReference type="Proteomes" id="UP000028980"/>
    </source>
</evidence>
<name>A0A081D8Z8_NONUL</name>
<dbReference type="GeneID" id="90596922"/>
<proteinExistence type="predicted"/>
<accession>A0A081D8Z8</accession>
<keyword evidence="1" id="KW-0472">Membrane</keyword>
<feature type="transmembrane region" description="Helical" evidence="1">
    <location>
        <begin position="205"/>
        <end position="224"/>
    </location>
</feature>
<feature type="transmembrane region" description="Helical" evidence="1">
    <location>
        <begin position="157"/>
        <end position="175"/>
    </location>
</feature>
<dbReference type="AlphaFoldDB" id="A0A081D8Z8"/>
<dbReference type="Proteomes" id="UP000028980">
    <property type="component" value="Unassembled WGS sequence"/>
</dbReference>
<keyword evidence="1" id="KW-0812">Transmembrane</keyword>
<evidence type="ECO:0000313" key="2">
    <source>
        <dbReference type="EMBL" id="GAK75394.1"/>
    </source>
</evidence>